<gene>
    <name evidence="3" type="ORF">SSS_1646</name>
</gene>
<dbReference type="Gene3D" id="3.40.50.1010">
    <property type="entry name" value="5'-nuclease"/>
    <property type="match status" value="1"/>
</dbReference>
<accession>A0A834R1S5</accession>
<dbReference type="InterPro" id="IPR026832">
    <property type="entry name" value="Asteroid"/>
</dbReference>
<reference evidence="4" key="3">
    <citation type="submission" date="2022-06" db="UniProtKB">
        <authorList>
            <consortium name="EnsemblMetazoa"/>
        </authorList>
    </citation>
    <scope>IDENTIFICATION</scope>
</reference>
<dbReference type="InterPro" id="IPR039436">
    <property type="entry name" value="Asteroid_dom"/>
</dbReference>
<dbReference type="EMBL" id="WVUK01000066">
    <property type="protein sequence ID" value="KAF7487747.1"/>
    <property type="molecule type" value="Genomic_DNA"/>
</dbReference>
<evidence type="ECO:0000256" key="1">
    <source>
        <dbReference type="ARBA" id="ARBA00007398"/>
    </source>
</evidence>
<evidence type="ECO:0000259" key="2">
    <source>
        <dbReference type="Pfam" id="PF12813"/>
    </source>
</evidence>
<sequence>MGVRGLRTYLESKELLLEHRLQSVNLIIDGNNLVYYLNHYIQHCIQNDHMYGGDYMVSSEQLRCLFGKFSKCNIKPIIVFDGSIDPNMQKLSVTLERHLNKHRISHKIYQNNFLIEGLKPLLFKEIFIKEAEKASFPIIQVMHEADHFIIEIANELNSPILSNDSDFLIYNLPAGVIITDTLRFDQPLSKDQNQHYYINCKIYHISDLKRHHPKLNLNLVQIIGFLLGNDYVNICERIPFLKQIKQSKNNKNIFGKTLRWISSFNDLQSLLIKLSIIFNSEHHQIIKLIKMHFLTLKSVDDGLKNGLINVQSQSFNSDNHLLDYLDRKKQTIIRQMKFPEILGHAYVDAKISSRIISIRFAHLNMCSTYVEDFSFEESIHHATKDLNTLIYGLLRRQNENPALISRYCRKKQLFKKESIKPVFIIKPTGNHKDSEQVILLPMIEEIVDLDSNHRESLLFDILKIDMKIFEAMKNFFIEDSEQKFKFNYKHQTAFITMMLILFYFLRNFPYDIWIEFIYAIYLNLWFGDYLFPIECSRRFLSFKSSDDDNLVHKIENNLRRFYQLPKLSHSKLFIPRIVHFYNCFQVCLEDIKLASKILLVNQLFDFDSMIDRLSGIFIYNLTVELSSRSQPLLYIQELLLRDQFYPMKIFIDLLQFIMVQSERNFLLKSRKFFDNIVPSSLPSIDASALNESDNNSKQSLLVRGFEVTNRQTHINSQRLKIHKKGQSRL</sequence>
<name>A0A834R1S5_SARSC</name>
<dbReference type="EnsemblMetazoa" id="SSS_1646s_mrna">
    <property type="protein sequence ID" value="KAF7487747.1"/>
    <property type="gene ID" value="SSS_1646"/>
</dbReference>
<dbReference type="Proteomes" id="UP000070412">
    <property type="component" value="Unassembled WGS sequence"/>
</dbReference>
<organism evidence="3">
    <name type="scientific">Sarcoptes scabiei</name>
    <name type="common">Itch mite</name>
    <name type="synonym">Acarus scabiei</name>
    <dbReference type="NCBI Taxonomy" id="52283"/>
    <lineage>
        <taxon>Eukaryota</taxon>
        <taxon>Metazoa</taxon>
        <taxon>Ecdysozoa</taxon>
        <taxon>Arthropoda</taxon>
        <taxon>Chelicerata</taxon>
        <taxon>Arachnida</taxon>
        <taxon>Acari</taxon>
        <taxon>Acariformes</taxon>
        <taxon>Sarcoptiformes</taxon>
        <taxon>Astigmata</taxon>
        <taxon>Psoroptidia</taxon>
        <taxon>Sarcoptoidea</taxon>
        <taxon>Sarcoptidae</taxon>
        <taxon>Sarcoptinae</taxon>
        <taxon>Sarcoptes</taxon>
    </lineage>
</organism>
<dbReference type="PANTHER" id="PTHR15665">
    <property type="entry name" value="ASTEROID PROTEIN"/>
    <property type="match status" value="1"/>
</dbReference>
<dbReference type="SUPFAM" id="SSF88723">
    <property type="entry name" value="PIN domain-like"/>
    <property type="match status" value="1"/>
</dbReference>
<dbReference type="OrthoDB" id="25987at2759"/>
<protein>
    <submittedName>
        <fullName evidence="3">Protein asteroid -like protein 1</fullName>
    </submittedName>
</protein>
<proteinExistence type="inferred from homology"/>
<keyword evidence="5" id="KW-1185">Reference proteome</keyword>
<evidence type="ECO:0000313" key="3">
    <source>
        <dbReference type="EMBL" id="KAF7487747.1"/>
    </source>
</evidence>
<dbReference type="AlphaFoldDB" id="A0A834R1S5"/>
<feature type="domain" description="Asteroid" evidence="2">
    <location>
        <begin position="135"/>
        <end position="227"/>
    </location>
</feature>
<reference evidence="5" key="1">
    <citation type="journal article" date="2020" name="PLoS Negl. Trop. Dis.">
        <title>High-quality nuclear genome for Sarcoptes scabiei-A critical resource for a neglected parasite.</title>
        <authorList>
            <person name="Korhonen P.K."/>
            <person name="Gasser R.B."/>
            <person name="Ma G."/>
            <person name="Wang T."/>
            <person name="Stroehlein A.J."/>
            <person name="Young N.D."/>
            <person name="Ang C.S."/>
            <person name="Fernando D.D."/>
            <person name="Lu H.C."/>
            <person name="Taylor S."/>
            <person name="Reynolds S.L."/>
            <person name="Mofiz E."/>
            <person name="Najaraj S.H."/>
            <person name="Gowda H."/>
            <person name="Madugundu A."/>
            <person name="Renuse S."/>
            <person name="Holt D."/>
            <person name="Pandey A."/>
            <person name="Papenfuss A.T."/>
            <person name="Fischer K."/>
        </authorList>
    </citation>
    <scope>NUCLEOTIDE SEQUENCE [LARGE SCALE GENOMIC DNA]</scope>
</reference>
<dbReference type="PANTHER" id="PTHR15665:SF1">
    <property type="entry name" value="PROTEIN ASTEROID HOMOLOG 1"/>
    <property type="match status" value="1"/>
</dbReference>
<comment type="similarity">
    <text evidence="1">Belongs to the asteroid family.</text>
</comment>
<evidence type="ECO:0000313" key="4">
    <source>
        <dbReference type="EnsemblMetazoa" id="KAF7487747.1"/>
    </source>
</evidence>
<dbReference type="Pfam" id="PF12813">
    <property type="entry name" value="XPG_I_2"/>
    <property type="match status" value="1"/>
</dbReference>
<dbReference type="InterPro" id="IPR029060">
    <property type="entry name" value="PIN-like_dom_sf"/>
</dbReference>
<reference evidence="3" key="2">
    <citation type="submission" date="2020-01" db="EMBL/GenBank/DDBJ databases">
        <authorList>
            <person name="Korhonen P.K.K."/>
            <person name="Guangxu M.G."/>
            <person name="Wang T.W."/>
            <person name="Stroehlein A.J.S."/>
            <person name="Young N.D."/>
            <person name="Ang C.-S.A."/>
            <person name="Fernando D.W.F."/>
            <person name="Lu H.L."/>
            <person name="Taylor S.T."/>
            <person name="Ehtesham M.E.M."/>
            <person name="Najaraj S.H.N."/>
            <person name="Harsha G.H.G."/>
            <person name="Madugundu A.M."/>
            <person name="Renuse S.R."/>
            <person name="Holt D.H."/>
            <person name="Pandey A.P."/>
            <person name="Papenfuss A.P."/>
            <person name="Gasser R.B.G."/>
            <person name="Fischer K.F."/>
        </authorList>
    </citation>
    <scope>NUCLEOTIDE SEQUENCE</scope>
    <source>
        <strain evidence="3">SSS_KF_BRIS2020</strain>
    </source>
</reference>
<evidence type="ECO:0000313" key="5">
    <source>
        <dbReference type="Proteomes" id="UP000070412"/>
    </source>
</evidence>